<dbReference type="AlphaFoldDB" id="A0A811U7J0"/>
<sequence length="70" mass="7312">MAAVIKGTGCVWVSTSAAVIAMATAGYGAALLSECIPTILNAVCDKWRVNSPTQMSQEEEENYMTLLSGG</sequence>
<reference evidence="1" key="1">
    <citation type="submission" date="2020-11" db="EMBL/GenBank/DDBJ databases">
        <authorList>
            <person name="Whitehead M."/>
        </authorList>
    </citation>
    <scope>NUCLEOTIDE SEQUENCE</scope>
    <source>
        <strain evidence="1">EGII</strain>
    </source>
</reference>
<accession>A0A811U7J0</accession>
<proteinExistence type="predicted"/>
<gene>
    <name evidence="1" type="ORF">CCAP1982_LOCUS3550</name>
</gene>
<evidence type="ECO:0000313" key="2">
    <source>
        <dbReference type="Proteomes" id="UP000606786"/>
    </source>
</evidence>
<dbReference type="Proteomes" id="UP000606786">
    <property type="component" value="Unassembled WGS sequence"/>
</dbReference>
<protein>
    <submittedName>
        <fullName evidence="1">(Mediterranean fruit fly) hypothetical protein</fullName>
    </submittedName>
</protein>
<evidence type="ECO:0000313" key="1">
    <source>
        <dbReference type="EMBL" id="CAD6994819.1"/>
    </source>
</evidence>
<dbReference type="EMBL" id="CAJHJT010000001">
    <property type="protein sequence ID" value="CAD6994819.1"/>
    <property type="molecule type" value="Genomic_DNA"/>
</dbReference>
<keyword evidence="2" id="KW-1185">Reference proteome</keyword>
<name>A0A811U7J0_CERCA</name>
<comment type="caution">
    <text evidence="1">The sequence shown here is derived from an EMBL/GenBank/DDBJ whole genome shotgun (WGS) entry which is preliminary data.</text>
</comment>
<organism evidence="1 2">
    <name type="scientific">Ceratitis capitata</name>
    <name type="common">Mediterranean fruit fly</name>
    <name type="synonym">Tephritis capitata</name>
    <dbReference type="NCBI Taxonomy" id="7213"/>
    <lineage>
        <taxon>Eukaryota</taxon>
        <taxon>Metazoa</taxon>
        <taxon>Ecdysozoa</taxon>
        <taxon>Arthropoda</taxon>
        <taxon>Hexapoda</taxon>
        <taxon>Insecta</taxon>
        <taxon>Pterygota</taxon>
        <taxon>Neoptera</taxon>
        <taxon>Endopterygota</taxon>
        <taxon>Diptera</taxon>
        <taxon>Brachycera</taxon>
        <taxon>Muscomorpha</taxon>
        <taxon>Tephritoidea</taxon>
        <taxon>Tephritidae</taxon>
        <taxon>Ceratitis</taxon>
        <taxon>Ceratitis</taxon>
    </lineage>
</organism>